<dbReference type="InterPro" id="IPR036796">
    <property type="entry name" value="Ribosomal_uL11_N_sf"/>
</dbReference>
<dbReference type="GO" id="GO:0003735">
    <property type="term" value="F:structural constituent of ribosome"/>
    <property type="evidence" value="ECO:0007669"/>
    <property type="project" value="InterPro"/>
</dbReference>
<evidence type="ECO:0000313" key="12">
    <source>
        <dbReference type="Proteomes" id="UP000317043"/>
    </source>
</evidence>
<evidence type="ECO:0000259" key="10">
    <source>
        <dbReference type="Pfam" id="PF03946"/>
    </source>
</evidence>
<evidence type="ECO:0000256" key="5">
    <source>
        <dbReference type="ARBA" id="ARBA00022980"/>
    </source>
</evidence>
<dbReference type="OrthoDB" id="9802408at2"/>
<comment type="caution">
    <text evidence="11">The sequence shown here is derived from an EMBL/GenBank/DDBJ whole genome shotgun (WGS) entry which is preliminary data.</text>
</comment>
<dbReference type="Pfam" id="PF03946">
    <property type="entry name" value="Ribosomal_L11_N"/>
    <property type="match status" value="1"/>
</dbReference>
<dbReference type="Gene3D" id="1.10.10.250">
    <property type="entry name" value="Ribosomal protein L11, C-terminal domain"/>
    <property type="match status" value="1"/>
</dbReference>
<keyword evidence="2 7" id="KW-0488">Methylation</keyword>
<evidence type="ECO:0000256" key="4">
    <source>
        <dbReference type="ARBA" id="ARBA00022884"/>
    </source>
</evidence>
<dbReference type="SUPFAM" id="SSF54747">
    <property type="entry name" value="Ribosomal L11/L12e N-terminal domain"/>
    <property type="match status" value="1"/>
</dbReference>
<evidence type="ECO:0000256" key="3">
    <source>
        <dbReference type="ARBA" id="ARBA00022730"/>
    </source>
</evidence>
<dbReference type="InterPro" id="IPR020785">
    <property type="entry name" value="Ribosomal_uL11_CS"/>
</dbReference>
<comment type="subunit">
    <text evidence="7">Part of the ribosomal stalk of the 50S ribosomal subunit. Interacts with L10 and the large rRNA to form the base of the stalk. L10 forms an elongated spine to which L12 dimers bind in a sequential fashion forming a multimeric L10(L12)X complex.</text>
</comment>
<gene>
    <name evidence="7" type="primary">rplK</name>
    <name evidence="11" type="ORF">FB566_2802</name>
</gene>
<accession>A0A543AXE9</accession>
<sequence>MSRPITIELEAGNASIPELGKVLGVTGVNIRDVKRDYDAATAAYRGDVIPAVITVADDRGFTLRLKTPPTSFLIKRELGVAGSARPGSDRVGTLTGEQLRRIASRKLPDLNTTDVEAAMRTVAGTARSMGVAVDWS</sequence>
<feature type="domain" description="Large ribosomal subunit protein uL11 N-terminal" evidence="10">
    <location>
        <begin position="5"/>
        <end position="61"/>
    </location>
</feature>
<feature type="domain" description="Large ribosomal subunit protein uL11 C-terminal" evidence="9">
    <location>
        <begin position="66"/>
        <end position="133"/>
    </location>
</feature>
<dbReference type="PROSITE" id="PS00359">
    <property type="entry name" value="RIBOSOMAL_L11"/>
    <property type="match status" value="1"/>
</dbReference>
<dbReference type="GO" id="GO:0006412">
    <property type="term" value="P:translation"/>
    <property type="evidence" value="ECO:0007669"/>
    <property type="project" value="UniProtKB-UniRule"/>
</dbReference>
<dbReference type="Pfam" id="PF00298">
    <property type="entry name" value="Ribosomal_L11"/>
    <property type="match status" value="1"/>
</dbReference>
<organism evidence="11 12">
    <name type="scientific">Stackebrandtia endophytica</name>
    <dbReference type="NCBI Taxonomy" id="1496996"/>
    <lineage>
        <taxon>Bacteria</taxon>
        <taxon>Bacillati</taxon>
        <taxon>Actinomycetota</taxon>
        <taxon>Actinomycetes</taxon>
        <taxon>Glycomycetales</taxon>
        <taxon>Glycomycetaceae</taxon>
        <taxon>Stackebrandtia</taxon>
    </lineage>
</organism>
<evidence type="ECO:0000256" key="8">
    <source>
        <dbReference type="RuleBase" id="RU003978"/>
    </source>
</evidence>
<keyword evidence="6 7" id="KW-0687">Ribonucleoprotein</keyword>
<evidence type="ECO:0000313" key="11">
    <source>
        <dbReference type="EMBL" id="TQL77248.1"/>
    </source>
</evidence>
<dbReference type="PANTHER" id="PTHR11661:SF1">
    <property type="entry name" value="LARGE RIBOSOMAL SUBUNIT PROTEIN UL11M"/>
    <property type="match status" value="1"/>
</dbReference>
<evidence type="ECO:0000259" key="9">
    <source>
        <dbReference type="Pfam" id="PF00298"/>
    </source>
</evidence>
<reference evidence="11 12" key="1">
    <citation type="submission" date="2019-06" db="EMBL/GenBank/DDBJ databases">
        <title>Sequencing the genomes of 1000 actinobacteria strains.</title>
        <authorList>
            <person name="Klenk H.-P."/>
        </authorList>
    </citation>
    <scope>NUCLEOTIDE SEQUENCE [LARGE SCALE GENOMIC DNA]</scope>
    <source>
        <strain evidence="11 12">DSM 45928</strain>
    </source>
</reference>
<keyword evidence="4 7" id="KW-0694">RNA-binding</keyword>
<dbReference type="GO" id="GO:0070180">
    <property type="term" value="F:large ribosomal subunit rRNA binding"/>
    <property type="evidence" value="ECO:0007669"/>
    <property type="project" value="UniProtKB-UniRule"/>
</dbReference>
<proteinExistence type="inferred from homology"/>
<dbReference type="Gene3D" id="3.30.1550.10">
    <property type="entry name" value="Ribosomal protein L11/L12, N-terminal domain"/>
    <property type="match status" value="1"/>
</dbReference>
<dbReference type="InParanoid" id="A0A543AXE9"/>
<dbReference type="SMART" id="SM00649">
    <property type="entry name" value="RL11"/>
    <property type="match status" value="1"/>
</dbReference>
<comment type="function">
    <text evidence="7">Forms part of the ribosomal stalk which helps the ribosome interact with GTP-bound translation factors.</text>
</comment>
<dbReference type="InterPro" id="IPR020783">
    <property type="entry name" value="Ribosomal_uL11_C"/>
</dbReference>
<protein>
    <recommendedName>
        <fullName evidence="7">Large ribosomal subunit protein uL11</fullName>
    </recommendedName>
</protein>
<dbReference type="AlphaFoldDB" id="A0A543AXE9"/>
<dbReference type="EMBL" id="VFOW01000001">
    <property type="protein sequence ID" value="TQL77248.1"/>
    <property type="molecule type" value="Genomic_DNA"/>
</dbReference>
<evidence type="ECO:0000256" key="2">
    <source>
        <dbReference type="ARBA" id="ARBA00022481"/>
    </source>
</evidence>
<keyword evidence="3 7" id="KW-0699">rRNA-binding</keyword>
<evidence type="ECO:0000256" key="1">
    <source>
        <dbReference type="ARBA" id="ARBA00010537"/>
    </source>
</evidence>
<dbReference type="InterPro" id="IPR036769">
    <property type="entry name" value="Ribosomal_uL11_C_sf"/>
</dbReference>
<comment type="PTM">
    <text evidence="7">One or more lysine residues are methylated.</text>
</comment>
<evidence type="ECO:0000256" key="7">
    <source>
        <dbReference type="HAMAP-Rule" id="MF_00736"/>
    </source>
</evidence>
<dbReference type="InterPro" id="IPR000911">
    <property type="entry name" value="Ribosomal_uL11"/>
</dbReference>
<dbReference type="HAMAP" id="MF_00736">
    <property type="entry name" value="Ribosomal_uL11"/>
    <property type="match status" value="1"/>
</dbReference>
<dbReference type="CDD" id="cd00349">
    <property type="entry name" value="Ribosomal_L11"/>
    <property type="match status" value="1"/>
</dbReference>
<keyword evidence="5 7" id="KW-0689">Ribosomal protein</keyword>
<dbReference type="SUPFAM" id="SSF46906">
    <property type="entry name" value="Ribosomal protein L11, C-terminal domain"/>
    <property type="match status" value="1"/>
</dbReference>
<dbReference type="GO" id="GO:0022625">
    <property type="term" value="C:cytosolic large ribosomal subunit"/>
    <property type="evidence" value="ECO:0007669"/>
    <property type="project" value="TreeGrafter"/>
</dbReference>
<dbReference type="Proteomes" id="UP000317043">
    <property type="component" value="Unassembled WGS sequence"/>
</dbReference>
<comment type="similarity">
    <text evidence="1 7 8">Belongs to the universal ribosomal protein uL11 family.</text>
</comment>
<dbReference type="RefSeq" id="WP_142039852.1">
    <property type="nucleotide sequence ID" value="NZ_JBHTGS010000001.1"/>
</dbReference>
<dbReference type="PANTHER" id="PTHR11661">
    <property type="entry name" value="60S RIBOSOMAL PROTEIN L12"/>
    <property type="match status" value="1"/>
</dbReference>
<dbReference type="InterPro" id="IPR020784">
    <property type="entry name" value="Ribosomal_uL11_N"/>
</dbReference>
<keyword evidence="12" id="KW-1185">Reference proteome</keyword>
<name>A0A543AXE9_9ACTN</name>
<evidence type="ECO:0000256" key="6">
    <source>
        <dbReference type="ARBA" id="ARBA00023274"/>
    </source>
</evidence>